<dbReference type="GO" id="GO:0016491">
    <property type="term" value="F:oxidoreductase activity"/>
    <property type="evidence" value="ECO:0007669"/>
    <property type="project" value="UniProtKB-KW"/>
</dbReference>
<dbReference type="Gene3D" id="3.40.50.720">
    <property type="entry name" value="NAD(P)-binding Rossmann-like Domain"/>
    <property type="match status" value="1"/>
</dbReference>
<proteinExistence type="inferred from homology"/>
<comment type="caution">
    <text evidence="5">The sequence shown here is derived from an EMBL/GenBank/DDBJ whole genome shotgun (WGS) entry which is preliminary data.</text>
</comment>
<organism evidence="5 6">
    <name type="scientific">Cymbomonas tetramitiformis</name>
    <dbReference type="NCBI Taxonomy" id="36881"/>
    <lineage>
        <taxon>Eukaryota</taxon>
        <taxon>Viridiplantae</taxon>
        <taxon>Chlorophyta</taxon>
        <taxon>Pyramimonadophyceae</taxon>
        <taxon>Pyramimonadales</taxon>
        <taxon>Pyramimonadaceae</taxon>
        <taxon>Cymbomonas</taxon>
    </lineage>
</organism>
<keyword evidence="6" id="KW-1185">Reference proteome</keyword>
<dbReference type="AlphaFoldDB" id="A0AAE0FS24"/>
<dbReference type="PROSITE" id="PS00061">
    <property type="entry name" value="ADH_SHORT"/>
    <property type="match status" value="1"/>
</dbReference>
<evidence type="ECO:0000256" key="2">
    <source>
        <dbReference type="ARBA" id="ARBA00022857"/>
    </source>
</evidence>
<evidence type="ECO:0000256" key="3">
    <source>
        <dbReference type="ARBA" id="ARBA00023002"/>
    </source>
</evidence>
<keyword evidence="2" id="KW-0521">NADP</keyword>
<dbReference type="InterPro" id="IPR002347">
    <property type="entry name" value="SDR_fam"/>
</dbReference>
<evidence type="ECO:0000313" key="6">
    <source>
        <dbReference type="Proteomes" id="UP001190700"/>
    </source>
</evidence>
<dbReference type="InterPro" id="IPR036291">
    <property type="entry name" value="NAD(P)-bd_dom_sf"/>
</dbReference>
<name>A0AAE0FS24_9CHLO</name>
<dbReference type="InterPro" id="IPR020904">
    <property type="entry name" value="Sc_DH/Rdtase_CS"/>
</dbReference>
<evidence type="ECO:0000256" key="1">
    <source>
        <dbReference type="ARBA" id="ARBA00006484"/>
    </source>
</evidence>
<keyword evidence="3" id="KW-0560">Oxidoreductase</keyword>
<dbReference type="Proteomes" id="UP001190700">
    <property type="component" value="Unassembled WGS sequence"/>
</dbReference>
<dbReference type="PANTHER" id="PTHR43963">
    <property type="entry name" value="CARBONYL REDUCTASE 1-RELATED"/>
    <property type="match status" value="1"/>
</dbReference>
<dbReference type="SUPFAM" id="SSF51735">
    <property type="entry name" value="NAD(P)-binding Rossmann-fold domains"/>
    <property type="match status" value="1"/>
</dbReference>
<evidence type="ECO:0000256" key="4">
    <source>
        <dbReference type="RuleBase" id="RU000363"/>
    </source>
</evidence>
<gene>
    <name evidence="5" type="ORF">CYMTET_26562</name>
</gene>
<dbReference type="Pfam" id="PF00106">
    <property type="entry name" value="adh_short"/>
    <property type="match status" value="2"/>
</dbReference>
<protein>
    <submittedName>
        <fullName evidence="5">Uncharacterized protein</fullName>
    </submittedName>
</protein>
<sequence length="291" mass="31531">MASVPFVAIVTGANKGIGLECVRRLCASANPSAKVVLTSRNVDLGKAAVSELEKDASLKVLPIFHELDITKVQSINAFSTWVSQELGGVDALINNAGFSYKMTATEPFEIQARNTIDINYYGTKKVCQTLLPLMRERGRIVNISSSAGENALSSMSVDTKARFLACNNTEMLDTILEEFVSAAEAGDHKEKGFAGSAYGMSKAGVTQLTRILSVEASNIMVVSCCPGLCRTDMAVRKDWSPVSIIFWLATFLVGHSAHGGADTPVWLAHDLSWEERSSFNGKFVRERVVRS</sequence>
<evidence type="ECO:0000313" key="5">
    <source>
        <dbReference type="EMBL" id="KAK3264717.1"/>
    </source>
</evidence>
<comment type="similarity">
    <text evidence="1 4">Belongs to the short-chain dehydrogenases/reductases (SDR) family.</text>
</comment>
<dbReference type="PRINTS" id="PR00080">
    <property type="entry name" value="SDRFAMILY"/>
</dbReference>
<reference evidence="5 6" key="1">
    <citation type="journal article" date="2015" name="Genome Biol. Evol.">
        <title>Comparative Genomics of a Bacterivorous Green Alga Reveals Evolutionary Causalities and Consequences of Phago-Mixotrophic Mode of Nutrition.</title>
        <authorList>
            <person name="Burns J.A."/>
            <person name="Paasch A."/>
            <person name="Narechania A."/>
            <person name="Kim E."/>
        </authorList>
    </citation>
    <scope>NUCLEOTIDE SEQUENCE [LARGE SCALE GENOMIC DNA]</scope>
    <source>
        <strain evidence="5 6">PLY_AMNH</strain>
    </source>
</reference>
<dbReference type="EMBL" id="LGRX02014393">
    <property type="protein sequence ID" value="KAK3264717.1"/>
    <property type="molecule type" value="Genomic_DNA"/>
</dbReference>
<dbReference type="PRINTS" id="PR00081">
    <property type="entry name" value="GDHRDH"/>
</dbReference>
<dbReference type="PANTHER" id="PTHR43963:SF6">
    <property type="entry name" value="CHAIN DEHYDROGENASE FAMILY PROTEIN, PUTATIVE (AFU_ORTHOLOGUE AFUA_3G15350)-RELATED"/>
    <property type="match status" value="1"/>
</dbReference>
<accession>A0AAE0FS24</accession>